<proteinExistence type="predicted"/>
<keyword evidence="2" id="KW-0012">Acyltransferase</keyword>
<dbReference type="GO" id="GO:0003841">
    <property type="term" value="F:1-acylglycerol-3-phosphate O-acyltransferase activity"/>
    <property type="evidence" value="ECO:0007669"/>
    <property type="project" value="TreeGrafter"/>
</dbReference>
<keyword evidence="1" id="KW-0808">Transferase</keyword>
<dbReference type="EMBL" id="CZCS02000009">
    <property type="protein sequence ID" value="VXD13145.1"/>
    <property type="molecule type" value="Genomic_DNA"/>
</dbReference>
<dbReference type="RefSeq" id="WP_083624158.1">
    <property type="nucleotide sequence ID" value="NZ_LR735026.1"/>
</dbReference>
<accession>A0A7Z9DWV6</accession>
<dbReference type="GO" id="GO:0006654">
    <property type="term" value="P:phosphatidic acid biosynthetic process"/>
    <property type="evidence" value="ECO:0007669"/>
    <property type="project" value="TreeGrafter"/>
</dbReference>
<keyword evidence="5" id="KW-1185">Reference proteome</keyword>
<evidence type="ECO:0000256" key="1">
    <source>
        <dbReference type="ARBA" id="ARBA00022679"/>
    </source>
</evidence>
<dbReference type="OrthoDB" id="9803035at2"/>
<evidence type="ECO:0000256" key="2">
    <source>
        <dbReference type="ARBA" id="ARBA00023315"/>
    </source>
</evidence>
<dbReference type="PANTHER" id="PTHR10434:SF11">
    <property type="entry name" value="1-ACYL-SN-GLYCEROL-3-PHOSPHATE ACYLTRANSFERASE"/>
    <property type="match status" value="1"/>
</dbReference>
<feature type="domain" description="Phospholipid/glycerol acyltransferase" evidence="3">
    <location>
        <begin position="64"/>
        <end position="187"/>
    </location>
</feature>
<evidence type="ECO:0000313" key="5">
    <source>
        <dbReference type="Proteomes" id="UP000182190"/>
    </source>
</evidence>
<dbReference type="SMART" id="SM00563">
    <property type="entry name" value="PlsC"/>
    <property type="match status" value="1"/>
</dbReference>
<dbReference type="SUPFAM" id="SSF69593">
    <property type="entry name" value="Glycerol-3-phosphate (1)-acyltransferase"/>
    <property type="match status" value="1"/>
</dbReference>
<comment type="caution">
    <text evidence="4">The sequence shown here is derived from an EMBL/GenBank/DDBJ whole genome shotgun (WGS) entry which is preliminary data.</text>
</comment>
<evidence type="ECO:0000313" key="4">
    <source>
        <dbReference type="EMBL" id="VXD13145.1"/>
    </source>
</evidence>
<evidence type="ECO:0000259" key="3">
    <source>
        <dbReference type="SMART" id="SM00563"/>
    </source>
</evidence>
<sequence>MLILDSNQSSTKMSISIKETQVNSDISPLLASIVYPLGQHLVLPFYFKSLEVIGQENLPLQGPVILAPTHRSRWDAIMIPFATGRYVTRRDLRFMVTVDEMKGLQGWFIRHLGGFAINQKHPTLSTIRYGVELLHQGEMLVIFPEGNIFQDDQVHPLKLGLGRLAIQAETSQEHLGIKIVPISVRYNPIIPCRGSSVKIKIGSPLSVADYCQGSPKKDAQHLIQDLQLALNQIDQQEAL</sequence>
<organism evidence="4 5">
    <name type="scientific">Planktothrix paucivesiculata PCC 9631</name>
    <dbReference type="NCBI Taxonomy" id="671071"/>
    <lineage>
        <taxon>Bacteria</taxon>
        <taxon>Bacillati</taxon>
        <taxon>Cyanobacteriota</taxon>
        <taxon>Cyanophyceae</taxon>
        <taxon>Oscillatoriophycideae</taxon>
        <taxon>Oscillatoriales</taxon>
        <taxon>Microcoleaceae</taxon>
        <taxon>Planktothrix</taxon>
    </lineage>
</organism>
<protein>
    <recommendedName>
        <fullName evidence="3">Phospholipid/glycerol acyltransferase domain-containing protein</fullName>
    </recommendedName>
</protein>
<gene>
    <name evidence="4" type="ORF">PL9631_1060326</name>
</gene>
<name>A0A7Z9DWV6_9CYAN</name>
<reference evidence="4" key="1">
    <citation type="submission" date="2019-10" db="EMBL/GenBank/DDBJ databases">
        <authorList>
            <consortium name="Genoscope - CEA"/>
            <person name="William W."/>
        </authorList>
    </citation>
    <scope>NUCLEOTIDE SEQUENCE [LARGE SCALE GENOMIC DNA]</scope>
    <source>
        <strain evidence="4">BBR_PRJEB10994</strain>
    </source>
</reference>
<dbReference type="AlphaFoldDB" id="A0A7Z9DWV6"/>
<dbReference type="PANTHER" id="PTHR10434">
    <property type="entry name" value="1-ACYL-SN-GLYCEROL-3-PHOSPHATE ACYLTRANSFERASE"/>
    <property type="match status" value="1"/>
</dbReference>
<dbReference type="CDD" id="cd07989">
    <property type="entry name" value="LPLAT_AGPAT-like"/>
    <property type="match status" value="1"/>
</dbReference>
<dbReference type="Proteomes" id="UP000182190">
    <property type="component" value="Unassembled WGS sequence"/>
</dbReference>
<dbReference type="Pfam" id="PF01553">
    <property type="entry name" value="Acyltransferase"/>
    <property type="match status" value="1"/>
</dbReference>
<dbReference type="InterPro" id="IPR002123">
    <property type="entry name" value="Plipid/glycerol_acylTrfase"/>
</dbReference>